<proteinExistence type="predicted"/>
<feature type="domain" description="CN hydrolase" evidence="2">
    <location>
        <begin position="1"/>
        <end position="238"/>
    </location>
</feature>
<dbReference type="PANTHER" id="PTHR43674:SF2">
    <property type="entry name" value="BETA-UREIDOPROPIONASE"/>
    <property type="match status" value="1"/>
</dbReference>
<dbReference type="GO" id="GO:0033388">
    <property type="term" value="P:putrescine biosynthetic process from arginine"/>
    <property type="evidence" value="ECO:0007669"/>
    <property type="project" value="TreeGrafter"/>
</dbReference>
<reference evidence="4" key="1">
    <citation type="submission" date="2016-10" db="EMBL/GenBank/DDBJ databases">
        <authorList>
            <person name="Varghese N."/>
            <person name="Submissions S."/>
        </authorList>
    </citation>
    <scope>NUCLEOTIDE SEQUENCE [LARGE SCALE GENOMIC DNA]</scope>
    <source>
        <strain evidence="4">DSM 17101</strain>
    </source>
</reference>
<dbReference type="AlphaFoldDB" id="A0A1H0PSU1"/>
<dbReference type="PANTHER" id="PTHR43674">
    <property type="entry name" value="NITRILASE C965.09-RELATED"/>
    <property type="match status" value="1"/>
</dbReference>
<evidence type="ECO:0000256" key="1">
    <source>
        <dbReference type="ARBA" id="ARBA00022801"/>
    </source>
</evidence>
<dbReference type="InterPro" id="IPR050345">
    <property type="entry name" value="Aliph_Amidase/BUP"/>
</dbReference>
<dbReference type="Pfam" id="PF00795">
    <property type="entry name" value="CN_hydrolase"/>
    <property type="match status" value="1"/>
</dbReference>
<accession>A0A1H0PSU1</accession>
<keyword evidence="4" id="KW-1185">Reference proteome</keyword>
<dbReference type="GO" id="GO:0050126">
    <property type="term" value="F:N-carbamoylputrescine amidase activity"/>
    <property type="evidence" value="ECO:0007669"/>
    <property type="project" value="TreeGrafter"/>
</dbReference>
<dbReference type="PROSITE" id="PS50263">
    <property type="entry name" value="CN_HYDROLASE"/>
    <property type="match status" value="1"/>
</dbReference>
<dbReference type="Proteomes" id="UP000199317">
    <property type="component" value="Unassembled WGS sequence"/>
</dbReference>
<dbReference type="InterPro" id="IPR003010">
    <property type="entry name" value="C-N_Hydrolase"/>
</dbReference>
<organism evidence="3 4">
    <name type="scientific">Paracidovorax cattleyae</name>
    <dbReference type="NCBI Taxonomy" id="80868"/>
    <lineage>
        <taxon>Bacteria</taxon>
        <taxon>Pseudomonadati</taxon>
        <taxon>Pseudomonadota</taxon>
        <taxon>Betaproteobacteria</taxon>
        <taxon>Burkholderiales</taxon>
        <taxon>Comamonadaceae</taxon>
        <taxon>Paracidovorax</taxon>
    </lineage>
</organism>
<evidence type="ECO:0000313" key="3">
    <source>
        <dbReference type="EMBL" id="SDP07735.1"/>
    </source>
</evidence>
<dbReference type="Gene3D" id="3.60.110.10">
    <property type="entry name" value="Carbon-nitrogen hydrolase"/>
    <property type="match status" value="1"/>
</dbReference>
<dbReference type="OrthoDB" id="9803803at2"/>
<evidence type="ECO:0000259" key="2">
    <source>
        <dbReference type="PROSITE" id="PS50263"/>
    </source>
</evidence>
<dbReference type="InterPro" id="IPR036526">
    <property type="entry name" value="C-N_Hydrolase_sf"/>
</dbReference>
<keyword evidence="1 3" id="KW-0378">Hydrolase</keyword>
<dbReference type="RefSeq" id="WP_092833210.1">
    <property type="nucleotide sequence ID" value="NZ_CP028290.1"/>
</dbReference>
<dbReference type="CDD" id="cd07197">
    <property type="entry name" value="nitrilase"/>
    <property type="match status" value="1"/>
</dbReference>
<dbReference type="EMBL" id="FNJL01000007">
    <property type="protein sequence ID" value="SDP07735.1"/>
    <property type="molecule type" value="Genomic_DNA"/>
</dbReference>
<dbReference type="SUPFAM" id="SSF56317">
    <property type="entry name" value="Carbon-nitrogen hydrolase"/>
    <property type="match status" value="1"/>
</dbReference>
<protein>
    <submittedName>
        <fullName evidence="3">Predicted amidohydrolase</fullName>
    </submittedName>
</protein>
<sequence>MRVAAAQVSSLPGGPEANIGNHLRFAEAAAAEGVRLLVFPELSLTGYDLPGLAGWAAHPGGALFAPLREAAYRHGTALVVGAAAPPLGGTGRPGIGAFIFRPDGSTHIYRKRHLHPGEEVHAEPGTEEAQVHPFEGLPVAMAVCADISHASHAEAAARAGAALYAAGMVISSGGHAHDTTCAQGHAQRCGMAVLLANHGAPTGGYDCVGRSAFWAPGGQRMAEAPGTGDWLVIAERAKAGWTASTCRVAP</sequence>
<gene>
    <name evidence="3" type="ORF">SAMN04489708_10728</name>
</gene>
<evidence type="ECO:0000313" key="4">
    <source>
        <dbReference type="Proteomes" id="UP000199317"/>
    </source>
</evidence>
<name>A0A1H0PSU1_9BURK</name>